<proteinExistence type="predicted"/>
<protein>
    <submittedName>
        <fullName evidence="1">Uncharacterized protein</fullName>
    </submittedName>
</protein>
<organism evidence="1 2">
    <name type="scientific">Vitis vinifera</name>
    <name type="common">Grape</name>
    <dbReference type="NCBI Taxonomy" id="29760"/>
    <lineage>
        <taxon>Eukaryota</taxon>
        <taxon>Viridiplantae</taxon>
        <taxon>Streptophyta</taxon>
        <taxon>Embryophyta</taxon>
        <taxon>Tracheophyta</taxon>
        <taxon>Spermatophyta</taxon>
        <taxon>Magnoliopsida</taxon>
        <taxon>eudicotyledons</taxon>
        <taxon>Gunneridae</taxon>
        <taxon>Pentapetalae</taxon>
        <taxon>rosids</taxon>
        <taxon>Vitales</taxon>
        <taxon>Vitaceae</taxon>
        <taxon>Viteae</taxon>
        <taxon>Vitis</taxon>
    </lineage>
</organism>
<sequence length="216" mass="24969">MSEGVVRSLGSGRFLNWRALDADGAAGGLLICWDKRSLEIVDWEEGQYSLSCRFKNVEEGVVWVFTGVYGPFTKEERDCPVGRAWGYYKQFIRRDEEDRMSWKVSKGGQFFHYIFSPTLPRCIMWEDDELSIDHILLHSLRQVLYGGCRFLCLGSCLGKDFNVRSTQKDGMDNVEQMYMCKDDEESIDCIILHCRKAMKETEKGLGSCRFFAWEVA</sequence>
<dbReference type="EMBL" id="QGNW01001129">
    <property type="protein sequence ID" value="RVW54279.1"/>
    <property type="molecule type" value="Genomic_DNA"/>
</dbReference>
<evidence type="ECO:0000313" key="2">
    <source>
        <dbReference type="Proteomes" id="UP000288805"/>
    </source>
</evidence>
<evidence type="ECO:0000313" key="1">
    <source>
        <dbReference type="EMBL" id="RVW54279.1"/>
    </source>
</evidence>
<name>A0A438F2P5_VITVI</name>
<comment type="caution">
    <text evidence="1">The sequence shown here is derived from an EMBL/GenBank/DDBJ whole genome shotgun (WGS) entry which is preliminary data.</text>
</comment>
<gene>
    <name evidence="1" type="ORF">CK203_080161</name>
</gene>
<accession>A0A438F2P5</accession>
<reference evidence="1 2" key="1">
    <citation type="journal article" date="2018" name="PLoS Genet.">
        <title>Population sequencing reveals clonal diversity and ancestral inbreeding in the grapevine cultivar Chardonnay.</title>
        <authorList>
            <person name="Roach M.J."/>
            <person name="Johnson D.L."/>
            <person name="Bohlmann J."/>
            <person name="van Vuuren H.J."/>
            <person name="Jones S.J."/>
            <person name="Pretorius I.S."/>
            <person name="Schmidt S.A."/>
            <person name="Borneman A.R."/>
        </authorList>
    </citation>
    <scope>NUCLEOTIDE SEQUENCE [LARGE SCALE GENOMIC DNA]</scope>
    <source>
        <strain evidence="2">cv. Chardonnay</strain>
        <tissue evidence="1">Leaf</tissue>
    </source>
</reference>
<dbReference type="AlphaFoldDB" id="A0A438F2P5"/>
<dbReference type="Proteomes" id="UP000288805">
    <property type="component" value="Unassembled WGS sequence"/>
</dbReference>